<comment type="caution">
    <text evidence="1">The sequence shown here is derived from an EMBL/GenBank/DDBJ whole genome shotgun (WGS) entry which is preliminary data.</text>
</comment>
<proteinExistence type="predicted"/>
<reference evidence="1 2" key="1">
    <citation type="submission" date="2021-06" db="EMBL/GenBank/DDBJ databases">
        <title>Caerostris extrusa draft genome.</title>
        <authorList>
            <person name="Kono N."/>
            <person name="Arakawa K."/>
        </authorList>
    </citation>
    <scope>NUCLEOTIDE SEQUENCE [LARGE SCALE GENOMIC DNA]</scope>
</reference>
<organism evidence="1 2">
    <name type="scientific">Caerostris extrusa</name>
    <name type="common">Bark spider</name>
    <name type="synonym">Caerostris bankana</name>
    <dbReference type="NCBI Taxonomy" id="172846"/>
    <lineage>
        <taxon>Eukaryota</taxon>
        <taxon>Metazoa</taxon>
        <taxon>Ecdysozoa</taxon>
        <taxon>Arthropoda</taxon>
        <taxon>Chelicerata</taxon>
        <taxon>Arachnida</taxon>
        <taxon>Araneae</taxon>
        <taxon>Araneomorphae</taxon>
        <taxon>Entelegynae</taxon>
        <taxon>Araneoidea</taxon>
        <taxon>Araneidae</taxon>
        <taxon>Caerostris</taxon>
    </lineage>
</organism>
<name>A0AAV4XZI9_CAEEX</name>
<evidence type="ECO:0000313" key="1">
    <source>
        <dbReference type="EMBL" id="GIY99319.1"/>
    </source>
</evidence>
<protein>
    <submittedName>
        <fullName evidence="1">Uncharacterized protein</fullName>
    </submittedName>
</protein>
<dbReference type="Proteomes" id="UP001054945">
    <property type="component" value="Unassembled WGS sequence"/>
</dbReference>
<sequence>MICIPHYSQHHLTPWPLIVPIPAELFKRNGISNSALRPNAPALSVLSSQDIRSRVSNKLRGMGVPSMPLLILLRTFIKDFLRTFHHTALSQESSSLLRGGKILLGEMAP</sequence>
<accession>A0AAV4XZI9</accession>
<dbReference type="AlphaFoldDB" id="A0AAV4XZI9"/>
<keyword evidence="2" id="KW-1185">Reference proteome</keyword>
<dbReference type="EMBL" id="BPLR01001031">
    <property type="protein sequence ID" value="GIY99319.1"/>
    <property type="molecule type" value="Genomic_DNA"/>
</dbReference>
<gene>
    <name evidence="1" type="ORF">CEXT_648081</name>
</gene>
<evidence type="ECO:0000313" key="2">
    <source>
        <dbReference type="Proteomes" id="UP001054945"/>
    </source>
</evidence>